<dbReference type="InterPro" id="IPR001647">
    <property type="entry name" value="HTH_TetR"/>
</dbReference>
<dbReference type="Gene3D" id="1.10.357.10">
    <property type="entry name" value="Tetracycline Repressor, domain 2"/>
    <property type="match status" value="1"/>
</dbReference>
<dbReference type="InterPro" id="IPR050109">
    <property type="entry name" value="HTH-type_TetR-like_transc_reg"/>
</dbReference>
<dbReference type="PANTHER" id="PTHR30055:SF234">
    <property type="entry name" value="HTH-TYPE TRANSCRIPTIONAL REGULATOR BETI"/>
    <property type="match status" value="1"/>
</dbReference>
<proteinExistence type="predicted"/>
<dbReference type="EMBL" id="LT559118">
    <property type="protein sequence ID" value="SBO97604.1"/>
    <property type="molecule type" value="Genomic_DNA"/>
</dbReference>
<feature type="DNA-binding region" description="H-T-H motif" evidence="4">
    <location>
        <begin position="42"/>
        <end position="61"/>
    </location>
</feature>
<dbReference type="RefSeq" id="WP_225266361.1">
    <property type="nucleotide sequence ID" value="NZ_CP084058.1"/>
</dbReference>
<gene>
    <name evidence="6" type="ORF">BN4615_P7120</name>
</gene>
<dbReference type="Pfam" id="PF17918">
    <property type="entry name" value="TetR_C_15"/>
    <property type="match status" value="1"/>
</dbReference>
<dbReference type="PROSITE" id="PS50977">
    <property type="entry name" value="HTH_TETR_2"/>
    <property type="match status" value="1"/>
</dbReference>
<keyword evidence="2 4" id="KW-0238">DNA-binding</keyword>
<evidence type="ECO:0000256" key="3">
    <source>
        <dbReference type="ARBA" id="ARBA00023163"/>
    </source>
</evidence>
<dbReference type="AlphaFoldDB" id="A0A1M4EFP7"/>
<name>A0A1M4EFP7_9ACTN</name>
<evidence type="ECO:0000256" key="1">
    <source>
        <dbReference type="ARBA" id="ARBA00023015"/>
    </source>
</evidence>
<keyword evidence="3" id="KW-0804">Transcription</keyword>
<sequence>MPREQPLHPRKQPRQVRAELTRKRILEAAAHVFAEYGYAAGTTNRIAERARVSIGSLYQYYPNKDAILLELVRGHLDSGAAESARRQAEELPGTVEGLMRVFVQAAIANHLEDPRLLRVMVEQAPRSPELVRKVYETKDMRNAHTRDLLGRYPEVRVSDVETAARIINATIELVVHQVVAEHEPVDLRRLEDELVAMFTRYLTAA</sequence>
<organism evidence="6">
    <name type="scientific">Nonomuraea gerenzanensis</name>
    <dbReference type="NCBI Taxonomy" id="93944"/>
    <lineage>
        <taxon>Bacteria</taxon>
        <taxon>Bacillati</taxon>
        <taxon>Actinomycetota</taxon>
        <taxon>Actinomycetes</taxon>
        <taxon>Streptosporangiales</taxon>
        <taxon>Streptosporangiaceae</taxon>
        <taxon>Nonomuraea</taxon>
    </lineage>
</organism>
<dbReference type="InterPro" id="IPR036271">
    <property type="entry name" value="Tet_transcr_reg_TetR-rel_C_sf"/>
</dbReference>
<feature type="domain" description="HTH tetR-type" evidence="5">
    <location>
        <begin position="19"/>
        <end position="79"/>
    </location>
</feature>
<dbReference type="GO" id="GO:0000976">
    <property type="term" value="F:transcription cis-regulatory region binding"/>
    <property type="evidence" value="ECO:0007669"/>
    <property type="project" value="TreeGrafter"/>
</dbReference>
<evidence type="ECO:0000313" key="6">
    <source>
        <dbReference type="EMBL" id="SBO97604.1"/>
    </source>
</evidence>
<dbReference type="InterPro" id="IPR041669">
    <property type="entry name" value="TetR_C_15"/>
</dbReference>
<dbReference type="GO" id="GO:0003700">
    <property type="term" value="F:DNA-binding transcription factor activity"/>
    <property type="evidence" value="ECO:0007669"/>
    <property type="project" value="TreeGrafter"/>
</dbReference>
<dbReference type="SUPFAM" id="SSF48498">
    <property type="entry name" value="Tetracyclin repressor-like, C-terminal domain"/>
    <property type="match status" value="1"/>
</dbReference>
<dbReference type="SUPFAM" id="SSF46689">
    <property type="entry name" value="Homeodomain-like"/>
    <property type="match status" value="1"/>
</dbReference>
<reference evidence="6" key="1">
    <citation type="submission" date="2016-04" db="EMBL/GenBank/DDBJ databases">
        <authorList>
            <person name="Evans L.H."/>
            <person name="Alamgir A."/>
            <person name="Owens N."/>
            <person name="Weber N.D."/>
            <person name="Virtaneva K."/>
            <person name="Barbian K."/>
            <person name="Babar A."/>
            <person name="Rosenke K."/>
        </authorList>
    </citation>
    <scope>NUCLEOTIDE SEQUENCE</scope>
    <source>
        <strain evidence="6">Nono1</strain>
    </source>
</reference>
<dbReference type="PRINTS" id="PR00455">
    <property type="entry name" value="HTHTETR"/>
</dbReference>
<evidence type="ECO:0000256" key="2">
    <source>
        <dbReference type="ARBA" id="ARBA00023125"/>
    </source>
</evidence>
<keyword evidence="1" id="KW-0805">Transcription regulation</keyword>
<evidence type="ECO:0000256" key="4">
    <source>
        <dbReference type="PROSITE-ProRule" id="PRU00335"/>
    </source>
</evidence>
<evidence type="ECO:0000259" key="5">
    <source>
        <dbReference type="PROSITE" id="PS50977"/>
    </source>
</evidence>
<protein>
    <submittedName>
        <fullName evidence="6">Transcriptional regulator, TetR family</fullName>
    </submittedName>
</protein>
<dbReference type="PANTHER" id="PTHR30055">
    <property type="entry name" value="HTH-TYPE TRANSCRIPTIONAL REGULATOR RUTR"/>
    <property type="match status" value="1"/>
</dbReference>
<dbReference type="InterPro" id="IPR009057">
    <property type="entry name" value="Homeodomain-like_sf"/>
</dbReference>
<accession>A0A1M4EFP7</accession>
<dbReference type="Pfam" id="PF00440">
    <property type="entry name" value="TetR_N"/>
    <property type="match status" value="1"/>
</dbReference>